<keyword evidence="2" id="KW-0479">Metal-binding</keyword>
<dbReference type="PROSITE" id="PS51891">
    <property type="entry name" value="CENP_V_GFA"/>
    <property type="match status" value="1"/>
</dbReference>
<dbReference type="AlphaFoldDB" id="A0AAD6D577"/>
<dbReference type="SUPFAM" id="SSF51316">
    <property type="entry name" value="Mss4-like"/>
    <property type="match status" value="1"/>
</dbReference>
<dbReference type="InterPro" id="IPR011057">
    <property type="entry name" value="Mss4-like_sf"/>
</dbReference>
<dbReference type="PANTHER" id="PTHR33337">
    <property type="entry name" value="GFA DOMAIN-CONTAINING PROTEIN"/>
    <property type="match status" value="1"/>
</dbReference>
<comment type="caution">
    <text evidence="6">The sequence shown here is derived from an EMBL/GenBank/DDBJ whole genome shotgun (WGS) entry which is preliminary data.</text>
</comment>
<reference evidence="6 7" key="1">
    <citation type="journal article" date="2023" name="IMA Fungus">
        <title>Comparative genomic study of the Penicillium genus elucidates a diverse pangenome and 15 lateral gene transfer events.</title>
        <authorList>
            <person name="Petersen C."/>
            <person name="Sorensen T."/>
            <person name="Nielsen M.R."/>
            <person name="Sondergaard T.E."/>
            <person name="Sorensen J.L."/>
            <person name="Fitzpatrick D.A."/>
            <person name="Frisvad J.C."/>
            <person name="Nielsen K.L."/>
        </authorList>
    </citation>
    <scope>NUCLEOTIDE SEQUENCE [LARGE SCALE GENOMIC DNA]</scope>
    <source>
        <strain evidence="6 7">IBT 35679</strain>
    </source>
</reference>
<dbReference type="Proteomes" id="UP001220324">
    <property type="component" value="Unassembled WGS sequence"/>
</dbReference>
<dbReference type="EMBL" id="JAQIZZ010000002">
    <property type="protein sequence ID" value="KAJ5552818.1"/>
    <property type="molecule type" value="Genomic_DNA"/>
</dbReference>
<dbReference type="PANTHER" id="PTHR33337:SF30">
    <property type="entry name" value="DUF636 DOMAIN PROTEIN (AFU_ORTHOLOGUE AFUA_1G03180)"/>
    <property type="match status" value="1"/>
</dbReference>
<feature type="domain" description="CENP-V/GFA" evidence="5">
    <location>
        <begin position="5"/>
        <end position="120"/>
    </location>
</feature>
<evidence type="ECO:0000259" key="5">
    <source>
        <dbReference type="PROSITE" id="PS51891"/>
    </source>
</evidence>
<comment type="similarity">
    <text evidence="1">Belongs to the Gfa family.</text>
</comment>
<keyword evidence="3" id="KW-0862">Zinc</keyword>
<name>A0AAD6D577_9EURO</name>
<evidence type="ECO:0000256" key="4">
    <source>
        <dbReference type="ARBA" id="ARBA00023239"/>
    </source>
</evidence>
<dbReference type="InterPro" id="IPR006913">
    <property type="entry name" value="CENP-V/GFA"/>
</dbReference>
<dbReference type="Pfam" id="PF04828">
    <property type="entry name" value="GFA"/>
    <property type="match status" value="1"/>
</dbReference>
<keyword evidence="7" id="KW-1185">Reference proteome</keyword>
<dbReference type="GO" id="GO:0016846">
    <property type="term" value="F:carbon-sulfur lyase activity"/>
    <property type="evidence" value="ECO:0007669"/>
    <property type="project" value="InterPro"/>
</dbReference>
<evidence type="ECO:0000313" key="7">
    <source>
        <dbReference type="Proteomes" id="UP001220324"/>
    </source>
</evidence>
<gene>
    <name evidence="6" type="ORF">N7494_002196</name>
</gene>
<evidence type="ECO:0000256" key="1">
    <source>
        <dbReference type="ARBA" id="ARBA00005495"/>
    </source>
</evidence>
<evidence type="ECO:0000256" key="2">
    <source>
        <dbReference type="ARBA" id="ARBA00022723"/>
    </source>
</evidence>
<protein>
    <recommendedName>
        <fullName evidence="5">CENP-V/GFA domain-containing protein</fullName>
    </recommendedName>
</protein>
<dbReference type="Gene3D" id="3.90.1590.10">
    <property type="entry name" value="glutathione-dependent formaldehyde- activating enzyme (gfa)"/>
    <property type="match status" value="1"/>
</dbReference>
<evidence type="ECO:0000256" key="3">
    <source>
        <dbReference type="ARBA" id="ARBA00022833"/>
    </source>
</evidence>
<accession>A0AAD6D577</accession>
<sequence>MATVTSGSCLCGTCNYSYTDEPVMKAVCHCPPCKKISGGTNTLSFAVPDKNFTLTKGSTKSFSTDHESGMVLTIFFCPECGNTLWKEATGEGMQGMKLIQAGTLQDTSKLNDEIDAEFYVGRRVSWLVPLRDVAQKEQF</sequence>
<evidence type="ECO:0000313" key="6">
    <source>
        <dbReference type="EMBL" id="KAJ5552818.1"/>
    </source>
</evidence>
<organism evidence="6 7">
    <name type="scientific">Penicillium frequentans</name>
    <dbReference type="NCBI Taxonomy" id="3151616"/>
    <lineage>
        <taxon>Eukaryota</taxon>
        <taxon>Fungi</taxon>
        <taxon>Dikarya</taxon>
        <taxon>Ascomycota</taxon>
        <taxon>Pezizomycotina</taxon>
        <taxon>Eurotiomycetes</taxon>
        <taxon>Eurotiomycetidae</taxon>
        <taxon>Eurotiales</taxon>
        <taxon>Aspergillaceae</taxon>
        <taxon>Penicillium</taxon>
    </lineage>
</organism>
<proteinExistence type="inferred from homology"/>
<dbReference type="GO" id="GO:0046872">
    <property type="term" value="F:metal ion binding"/>
    <property type="evidence" value="ECO:0007669"/>
    <property type="project" value="UniProtKB-KW"/>
</dbReference>
<keyword evidence="4" id="KW-0456">Lyase</keyword>